<dbReference type="AlphaFoldDB" id="A0A0K2T9C7"/>
<proteinExistence type="predicted"/>
<reference evidence="1" key="1">
    <citation type="submission" date="2014-05" db="EMBL/GenBank/DDBJ databases">
        <authorList>
            <person name="Chronopoulou M."/>
        </authorList>
    </citation>
    <scope>NUCLEOTIDE SEQUENCE</scope>
    <source>
        <tissue evidence="1">Whole organism</tissue>
    </source>
</reference>
<protein>
    <submittedName>
        <fullName evidence="1">Uncharacterized protein</fullName>
    </submittedName>
</protein>
<evidence type="ECO:0000313" key="1">
    <source>
        <dbReference type="EMBL" id="CDW22699.1"/>
    </source>
</evidence>
<organism evidence="1">
    <name type="scientific">Lepeophtheirus salmonis</name>
    <name type="common">Salmon louse</name>
    <name type="synonym">Caligus salmonis</name>
    <dbReference type="NCBI Taxonomy" id="72036"/>
    <lineage>
        <taxon>Eukaryota</taxon>
        <taxon>Metazoa</taxon>
        <taxon>Ecdysozoa</taxon>
        <taxon>Arthropoda</taxon>
        <taxon>Crustacea</taxon>
        <taxon>Multicrustacea</taxon>
        <taxon>Hexanauplia</taxon>
        <taxon>Copepoda</taxon>
        <taxon>Siphonostomatoida</taxon>
        <taxon>Caligidae</taxon>
        <taxon>Lepeophtheirus</taxon>
    </lineage>
</organism>
<sequence length="26" mass="3004">MGQCKFYTTLLKVTKEVKLVKITSED</sequence>
<dbReference type="EMBL" id="HACA01005338">
    <property type="protein sequence ID" value="CDW22699.1"/>
    <property type="molecule type" value="Transcribed_RNA"/>
</dbReference>
<name>A0A0K2T9C7_LEPSM</name>
<accession>A0A0K2T9C7</accession>